<keyword evidence="2" id="KW-0964">Secreted</keyword>
<keyword evidence="5" id="KW-0677">Repeat</keyword>
<dbReference type="FunFam" id="3.40.50.410:FF:000003">
    <property type="entry name" value="Collagen type VI alpha 3 chain"/>
    <property type="match status" value="11"/>
</dbReference>
<proteinExistence type="predicted"/>
<dbReference type="InterPro" id="IPR002035">
    <property type="entry name" value="VWF_A"/>
</dbReference>
<keyword evidence="4 9" id="KW-0732">Signal</keyword>
<dbReference type="Gene3D" id="3.40.50.410">
    <property type="entry name" value="von Willebrand factor, type A domain"/>
    <property type="match status" value="12"/>
</dbReference>
<keyword evidence="6" id="KW-0130">Cell adhesion</keyword>
<dbReference type="GO" id="GO:0007155">
    <property type="term" value="P:cell adhesion"/>
    <property type="evidence" value="ECO:0007669"/>
    <property type="project" value="UniProtKB-KW"/>
</dbReference>
<protein>
    <submittedName>
        <fullName evidence="12">Collagen alpha-3(VI) chain-like</fullName>
    </submittedName>
</protein>
<evidence type="ECO:0000256" key="2">
    <source>
        <dbReference type="ARBA" id="ARBA00022525"/>
    </source>
</evidence>
<evidence type="ECO:0000313" key="12">
    <source>
        <dbReference type="RefSeq" id="XP_008301084.1"/>
    </source>
</evidence>
<feature type="non-terminal residue" evidence="12">
    <location>
        <position position="2459"/>
    </location>
</feature>
<evidence type="ECO:0000256" key="5">
    <source>
        <dbReference type="ARBA" id="ARBA00022737"/>
    </source>
</evidence>
<feature type="domain" description="VWFA" evidence="10">
    <location>
        <begin position="1458"/>
        <end position="1633"/>
    </location>
</feature>
<dbReference type="FunFam" id="3.40.50.410:FF:000004">
    <property type="entry name" value="collagen alpha-6(VI) chain"/>
    <property type="match status" value="1"/>
</dbReference>
<feature type="domain" description="VWFA" evidence="10">
    <location>
        <begin position="37"/>
        <end position="212"/>
    </location>
</feature>
<evidence type="ECO:0000256" key="1">
    <source>
        <dbReference type="ARBA" id="ARBA00004498"/>
    </source>
</evidence>
<feature type="chain" id="PRO_5041252422" evidence="9">
    <location>
        <begin position="27"/>
        <end position="2459"/>
    </location>
</feature>
<dbReference type="PANTHER" id="PTHR24020:SF86">
    <property type="entry name" value="COLLAGEN, TYPE VI, ALPHA 4"/>
    <property type="match status" value="1"/>
</dbReference>
<comment type="subcellular location">
    <subcellularLocation>
        <location evidence="1">Secreted</location>
        <location evidence="1">Extracellular space</location>
        <location evidence="1">Extracellular matrix</location>
    </subcellularLocation>
</comment>
<feature type="domain" description="VWFA" evidence="10">
    <location>
        <begin position="446"/>
        <end position="621"/>
    </location>
</feature>
<sequence>MKRHRLLPLCALLGVLFAGLLPKLDAQDDCAQGLAADIYFLVDSSWSMGEENFEHVRHFLYTLIQSLHQVGGEKFKFALVQYSSRPETEFHLKSYPTTQGVLAHIKAMSYRGGGTRTGLGLDYLIRTHMTAASGSRAADGAVQVVLVLTDGRSQDDVAEPAQVLQLAGVEMFAVGVQDAVDSELREMASQPHATHVFSVDSFLALRDIIQELVVGICGAVTQSGVAPMGNEAPVAEGGTAQDSADLVLLIDGSQNVGAANFPYVRDLVLKIIERLDVGRDTIRVALIQYNTDPQIKFYLNSYDSKSSVLEAVKGLTYSGGDESNLGAALEEVAESLLSETAGGRADEGVPQMVVVVSAGPSTDDTGAGDRALKRASVITFGVAIGDTATADLEAVATDKTFVLSAPDFRAVASMSDQLFPYINGVVQRTIIVQNEFTEVVAIGKRDVIFLIDSTMGTATINGLREFIKRFVDRMPIGPDGVQVGIAQFSTVPRLEMDLNTHGTREAIAAALGTIRPRPGQTINIGAALDFVRTNMLQPARGSRIQQQVPQLVLLLTSKKSSDSVEQPALALKQMGVLTLAAGSRAADEEELKQIAFAERVVFMNKDFRQLFRNPREVVDALSTLAGVVVVTEVPTEPVVEITTVQTQKVVRDIVFLVDGSNYIGSGNFPYVRDFMINVVNQLDVRPDRVQIGLLQFAARPKIEFYLNSYSNRQDVVNRISQLSLTGGSVLNTATAMNYALANMFQPSTGSRRRQGVQQVLVLITGGPPQDEVKTVADKLALAGVLTFTVSSGQADESLLKTVAFVPDLAYHETSFSSLPAMAEVIMPKLITVVGDTDVATFPEETVVISGVERDVAFLIDGTDRVRADFAYIRDFIIKVIEPLDIGIDKVRISVVQHSERPTPNFYLNTYKTKEDVIRAVNGMTLAGGRSLNTGSALRFMKDTILSESNGSRASQNVPQFLIVLAGSRSTDNVKESAGALKTEGVVPFGVGVKDADPKQIEEISHNPSFAFKVKEFSELGSIPQKLNNYVSLPREQLAVVLQEAQSDAVKRDIVFLLDGSDNTRDGFPDIKLFVKNVVESLTVDESQDRVSVVQFADSPEVNFYLSSHKTKNDNINAIDNLRHKGGRRHNIGAALQFVRHRVFTSSTGSRRLEGVPQILILLSSKPSTDNVRGPAFSLKEHEIISLGVGVGDASLSELETIAFEPGFAYKVTDSSMLPSIQSQLGATLNIHKDTGETMNGISDLVVELESPQRDIVFLLDGSDDARSGFPAMKSFVQQVVETLNVAENKDRVSVVQYSNDPQTDFSLNTYVEKQDVLNAIQQLNHKGGRPLNTGAALNYVSSNAFAESSGSRHQEGVPQILILLTGGRSQDDVASAAAALKQEKVVPFCIGTRNADILELQMIAHNPSYAFSVLRFDDIGSIHQQLVSFVKRVPRQQLRQKPQNALGSSDQSESFHRDIVFLLDSSDEMQTDFPAVLGFVERMVEKLNVEAYKDHVSVVQYSREPSAEFFFNTFKTENLRQNVENSIRSLTHKGGRPRNTGAALQYIKDNVFTASSGSRRLRGAPLFLVLLTGGQSSDDVRSAAENLKEIGVMAFVVGMKNADPLEIQSIAQEVSHAFYAADSSDLSDIEQQILSLLKKNSDSRVAPYDASKRDVVFLLDGSDDSQRRFTDIKDFVQTIVAKQLNIAANKDQVAVVQYSDTAEINFNLGRYSTENDVLEAVKGLTHKGGYPLNIGAALKYVGQHVFTAESGSRLLEGVLQILIILSGGRSGDDIRTPVRTLRDIGVITVAIGTSDADTLELQTVSHTPNYALSITGYEELPTLLSVFREAFYHAEQTAPTAGFDSTRSDVVFLIDGSYDSRNGFEDIRGFVEKIVESLSVGNNRDQVAVVQYSREATANFYLNSYSSNNDVLNSIRTMRHKLGRPLNIGKALEFVRDNVFAASVGGRREDLVPQYLYVFSGGRSGDDVRGPAQSLKDNGIKTFSIGTKNADTLEMQTIAYTPAHYFYVTNYKNLQNMNPSLEGTLKGTQETTEFPTITDTPTITDVERLSADIVFLLDGSNDMRTNEKQILEFVREFVKQVEIGPTKAHVALIQYSTEPMTDFLLNKYSLRDDVLNHLSNVKLKGGLTVNTGEALDYVRNTVFTASSGSRALQGVPQILILLSGRKSEDDVLGPVERLKNAGVVLYGVGANNADKLEMEQLAPRAEYFIKEISDFPLVRKQLLSSITSLKSTMSPDVGSSSSINRDIVFLIDGSDDVRSRFSAIREFVAKMADRFDLDQRKDKVAVVQYSNNPELSFSLNAYNSKDDVLKHIASLKPKGGRPQYIGAALQFVKDNVFVSKAGGRRNEGAKQILIVLAGGRSRDSPRGPGNALKAAGVVAFAIGSRMSNSAEMQIISSDPQYTYSVPDFVNLPGIEQSLMSHLTEMGVEVERKGVVGQPAGKDVVFLLDGSDGTRSGFPA</sequence>
<keyword evidence="11" id="KW-1185">Reference proteome</keyword>
<dbReference type="GeneID" id="103373060"/>
<accession>A0A9Y4NQ11</accession>
<feature type="domain" description="VWFA" evidence="10">
    <location>
        <begin position="2246"/>
        <end position="2422"/>
    </location>
</feature>
<organism evidence="11 12">
    <name type="scientific">Stegastes partitus</name>
    <name type="common">bicolor damselfish</name>
    <dbReference type="NCBI Taxonomy" id="144197"/>
    <lineage>
        <taxon>Eukaryota</taxon>
        <taxon>Metazoa</taxon>
        <taxon>Chordata</taxon>
        <taxon>Craniata</taxon>
        <taxon>Vertebrata</taxon>
        <taxon>Euteleostomi</taxon>
        <taxon>Actinopterygii</taxon>
        <taxon>Neopterygii</taxon>
        <taxon>Teleostei</taxon>
        <taxon>Neoteleostei</taxon>
        <taxon>Acanthomorphata</taxon>
        <taxon>Ovalentaria</taxon>
        <taxon>Pomacentridae</taxon>
        <taxon>Stegastes</taxon>
    </lineage>
</organism>
<dbReference type="SMART" id="SM00327">
    <property type="entry name" value="VWA"/>
    <property type="match status" value="12"/>
</dbReference>
<feature type="domain" description="VWFA" evidence="10">
    <location>
        <begin position="1849"/>
        <end position="2021"/>
    </location>
</feature>
<keyword evidence="3" id="KW-0272">Extracellular matrix</keyword>
<feature type="domain" description="VWFA" evidence="10">
    <location>
        <begin position="2052"/>
        <end position="2226"/>
    </location>
</feature>
<reference evidence="12" key="1">
    <citation type="submission" date="2025-08" db="UniProtKB">
        <authorList>
            <consortium name="RefSeq"/>
        </authorList>
    </citation>
    <scope>IDENTIFICATION</scope>
</reference>
<dbReference type="Pfam" id="PF00092">
    <property type="entry name" value="VWA"/>
    <property type="match status" value="12"/>
</dbReference>
<evidence type="ECO:0000256" key="4">
    <source>
        <dbReference type="ARBA" id="ARBA00022729"/>
    </source>
</evidence>
<dbReference type="PANTHER" id="PTHR24020">
    <property type="entry name" value="COLLAGEN ALPHA"/>
    <property type="match status" value="1"/>
</dbReference>
<dbReference type="PROSITE" id="PS50234">
    <property type="entry name" value="VWFA"/>
    <property type="match status" value="12"/>
</dbReference>
<gene>
    <name evidence="12" type="primary">LOC103373060</name>
</gene>
<dbReference type="InterPro" id="IPR036465">
    <property type="entry name" value="vWFA_dom_sf"/>
</dbReference>
<dbReference type="InterPro" id="IPR050525">
    <property type="entry name" value="ECM_Assembly_Org"/>
</dbReference>
<feature type="domain" description="VWFA" evidence="10">
    <location>
        <begin position="1254"/>
        <end position="1426"/>
    </location>
</feature>
<dbReference type="GO" id="GO:0005581">
    <property type="term" value="C:collagen trimer"/>
    <property type="evidence" value="ECO:0007669"/>
    <property type="project" value="UniProtKB-KW"/>
</dbReference>
<evidence type="ECO:0000256" key="3">
    <source>
        <dbReference type="ARBA" id="ARBA00022530"/>
    </source>
</evidence>
<dbReference type="RefSeq" id="XP_008301084.1">
    <property type="nucleotide sequence ID" value="XM_008302862.1"/>
</dbReference>
<feature type="domain" description="VWFA" evidence="10">
    <location>
        <begin position="652"/>
        <end position="829"/>
    </location>
</feature>
<dbReference type="Proteomes" id="UP000694891">
    <property type="component" value="Unplaced"/>
</dbReference>
<dbReference type="PRINTS" id="PR00453">
    <property type="entry name" value="VWFADOMAIN"/>
</dbReference>
<name>A0A9Y4NQ11_9TELE</name>
<evidence type="ECO:0000256" key="6">
    <source>
        <dbReference type="ARBA" id="ARBA00022889"/>
    </source>
</evidence>
<evidence type="ECO:0000256" key="9">
    <source>
        <dbReference type="SAM" id="SignalP"/>
    </source>
</evidence>
<evidence type="ECO:0000313" key="11">
    <source>
        <dbReference type="Proteomes" id="UP000694891"/>
    </source>
</evidence>
<evidence type="ECO:0000256" key="8">
    <source>
        <dbReference type="ARBA" id="ARBA00023180"/>
    </source>
</evidence>
<evidence type="ECO:0000256" key="7">
    <source>
        <dbReference type="ARBA" id="ARBA00023119"/>
    </source>
</evidence>
<feature type="domain" description="VWFA" evidence="10">
    <location>
        <begin position="1052"/>
        <end position="1224"/>
    </location>
</feature>
<dbReference type="SUPFAM" id="SSF53300">
    <property type="entry name" value="vWA-like"/>
    <property type="match status" value="12"/>
</dbReference>
<feature type="domain" description="VWFA" evidence="10">
    <location>
        <begin position="1654"/>
        <end position="1827"/>
    </location>
</feature>
<keyword evidence="7" id="KW-0176">Collagen</keyword>
<feature type="domain" description="VWFA" evidence="10">
    <location>
        <begin position="854"/>
        <end position="1026"/>
    </location>
</feature>
<keyword evidence="8" id="KW-0325">Glycoprotein</keyword>
<evidence type="ECO:0000259" key="10">
    <source>
        <dbReference type="PROSITE" id="PS50234"/>
    </source>
</evidence>
<feature type="signal peptide" evidence="9">
    <location>
        <begin position="1"/>
        <end position="26"/>
    </location>
</feature>
<feature type="domain" description="VWFA" evidence="10">
    <location>
        <begin position="245"/>
        <end position="418"/>
    </location>
</feature>